<dbReference type="RefSeq" id="WP_248434370.1">
    <property type="nucleotide sequence ID" value="NZ_CP096205.1"/>
</dbReference>
<dbReference type="EMBL" id="CP096205">
    <property type="protein sequence ID" value="UPQ79325.1"/>
    <property type="molecule type" value="Genomic_DNA"/>
</dbReference>
<gene>
    <name evidence="2" type="ORF">M0M57_00455</name>
</gene>
<proteinExistence type="predicted"/>
<keyword evidence="3" id="KW-1185">Reference proteome</keyword>
<feature type="transmembrane region" description="Helical" evidence="1">
    <location>
        <begin position="120"/>
        <end position="138"/>
    </location>
</feature>
<evidence type="ECO:0000256" key="1">
    <source>
        <dbReference type="SAM" id="Phobius"/>
    </source>
</evidence>
<organism evidence="2 3">
    <name type="scientific">Flavobacterium azooxidireducens</name>
    <dbReference type="NCBI Taxonomy" id="1871076"/>
    <lineage>
        <taxon>Bacteria</taxon>
        <taxon>Pseudomonadati</taxon>
        <taxon>Bacteroidota</taxon>
        <taxon>Flavobacteriia</taxon>
        <taxon>Flavobacteriales</taxon>
        <taxon>Flavobacteriaceae</taxon>
        <taxon>Flavobacterium</taxon>
    </lineage>
</organism>
<keyword evidence="1" id="KW-0472">Membrane</keyword>
<evidence type="ECO:0000313" key="3">
    <source>
        <dbReference type="Proteomes" id="UP000830583"/>
    </source>
</evidence>
<keyword evidence="1" id="KW-1133">Transmembrane helix</keyword>
<dbReference type="Proteomes" id="UP000830583">
    <property type="component" value="Chromosome"/>
</dbReference>
<evidence type="ECO:0000313" key="2">
    <source>
        <dbReference type="EMBL" id="UPQ79325.1"/>
    </source>
</evidence>
<feature type="transmembrane region" description="Helical" evidence="1">
    <location>
        <begin position="88"/>
        <end position="108"/>
    </location>
</feature>
<protein>
    <submittedName>
        <fullName evidence="2">Uncharacterized protein</fullName>
    </submittedName>
</protein>
<keyword evidence="1" id="KW-0812">Transmembrane</keyword>
<sequence>MYFRKVIIPELNSEKIERNIRLFTLKRHTSLDLKSASTYIAEPNKFFLGYENNTRIDLLRITTPFERLLPKLIVSFNKNNFNEYRLRFQLLSMILIVVLSAGLLMTIYHSIKSKNLESDFFYIFSLNLIFYLLAFVEYKFVTKKIDRIINTRE</sequence>
<accession>A0ABY4KEU1</accession>
<name>A0ABY4KEU1_9FLAO</name>
<reference evidence="2" key="1">
    <citation type="submission" date="2022-04" db="EMBL/GenBank/DDBJ databases">
        <title>Consumption of N2O by Flavobacterium azooxidireducens sp. nov. isolated from Decomposing Leaf Litter of Phragmites australis (Cav.).</title>
        <authorList>
            <person name="Behrendt U."/>
            <person name="Spanner T."/>
            <person name="Augustin J."/>
            <person name="Horn M.A."/>
            <person name="Kolb S."/>
            <person name="Ulrich A."/>
        </authorList>
    </citation>
    <scope>NUCLEOTIDE SEQUENCE</scope>
    <source>
        <strain evidence="2">IGB 4-14</strain>
    </source>
</reference>